<organism evidence="1 2">
    <name type="scientific">Lutimonas vermicola</name>
    <dbReference type="NCBI Taxonomy" id="414288"/>
    <lineage>
        <taxon>Bacteria</taxon>
        <taxon>Pseudomonadati</taxon>
        <taxon>Bacteroidota</taxon>
        <taxon>Flavobacteriia</taxon>
        <taxon>Flavobacteriales</taxon>
        <taxon>Flavobacteriaceae</taxon>
        <taxon>Lutimonas</taxon>
    </lineage>
</organism>
<dbReference type="EMBL" id="JBCDNA010000001">
    <property type="protein sequence ID" value="MEL4454817.1"/>
    <property type="molecule type" value="Genomic_DNA"/>
</dbReference>
<comment type="caution">
    <text evidence="1">The sequence shown here is derived from an EMBL/GenBank/DDBJ whole genome shotgun (WGS) entry which is preliminary data.</text>
</comment>
<evidence type="ECO:0000313" key="2">
    <source>
        <dbReference type="Proteomes" id="UP001474120"/>
    </source>
</evidence>
<proteinExistence type="predicted"/>
<protein>
    <submittedName>
        <fullName evidence="1">Uncharacterized protein</fullName>
    </submittedName>
</protein>
<dbReference type="Proteomes" id="UP001474120">
    <property type="component" value="Unassembled WGS sequence"/>
</dbReference>
<reference evidence="1 2" key="1">
    <citation type="submission" date="2024-04" db="EMBL/GenBank/DDBJ databases">
        <title>whole genome sequencing of Lutimonas vermicola strain IMCC1616.</title>
        <authorList>
            <person name="Bae S.S."/>
        </authorList>
    </citation>
    <scope>NUCLEOTIDE SEQUENCE [LARGE SCALE GENOMIC DNA]</scope>
    <source>
        <strain evidence="1 2">IMCC1616</strain>
    </source>
</reference>
<sequence>MKRPHPSFTSHFSLETTGITAVILNAIHFENEKPLSVFSFSLLTSNNRDYSVILNALHFENDLKADPPVVGSLLLFGPPLQN</sequence>
<accession>A0ABU9KXA9</accession>
<dbReference type="RefSeq" id="WP_342158458.1">
    <property type="nucleotide sequence ID" value="NZ_JBCDNA010000001.1"/>
</dbReference>
<gene>
    <name evidence="1" type="ORF">AABB81_02850</name>
</gene>
<name>A0ABU9KXA9_9FLAO</name>
<keyword evidence="2" id="KW-1185">Reference proteome</keyword>
<evidence type="ECO:0000313" key="1">
    <source>
        <dbReference type="EMBL" id="MEL4454817.1"/>
    </source>
</evidence>